<dbReference type="RefSeq" id="WP_345415906.1">
    <property type="nucleotide sequence ID" value="NZ_BAABGT010000029.1"/>
</dbReference>
<evidence type="ECO:0000256" key="5">
    <source>
        <dbReference type="SAM" id="MobiDB-lite"/>
    </source>
</evidence>
<keyword evidence="6" id="KW-0472">Membrane</keyword>
<comment type="caution">
    <text evidence="9">The sequence shown here is derived from an EMBL/GenBank/DDBJ whole genome shotgun (WGS) entry which is preliminary data.</text>
</comment>
<evidence type="ECO:0000259" key="8">
    <source>
        <dbReference type="Pfam" id="PF04234"/>
    </source>
</evidence>
<dbReference type="InterPro" id="IPR014756">
    <property type="entry name" value="Ig_E-set"/>
</dbReference>
<dbReference type="Proteomes" id="UP001501598">
    <property type="component" value="Unassembled WGS sequence"/>
</dbReference>
<dbReference type="InterPro" id="IPR032694">
    <property type="entry name" value="CopC/D"/>
</dbReference>
<keyword evidence="6" id="KW-1133">Transmembrane helix</keyword>
<keyword evidence="2" id="KW-0479">Metal-binding</keyword>
<dbReference type="PANTHER" id="PTHR34820">
    <property type="entry name" value="INNER MEMBRANE PROTEIN YEBZ"/>
    <property type="match status" value="1"/>
</dbReference>
<feature type="domain" description="CopC" evidence="8">
    <location>
        <begin position="28"/>
        <end position="121"/>
    </location>
</feature>
<accession>A0ABP8RQ16</accession>
<evidence type="ECO:0000256" key="4">
    <source>
        <dbReference type="ARBA" id="ARBA00023008"/>
    </source>
</evidence>
<evidence type="ECO:0000256" key="1">
    <source>
        <dbReference type="ARBA" id="ARBA00004196"/>
    </source>
</evidence>
<protein>
    <submittedName>
        <fullName evidence="9">Copper resistance protein CopC</fullName>
    </submittedName>
</protein>
<dbReference type="PANTHER" id="PTHR34820:SF4">
    <property type="entry name" value="INNER MEMBRANE PROTEIN YEBZ"/>
    <property type="match status" value="1"/>
</dbReference>
<keyword evidence="6" id="KW-0812">Transmembrane</keyword>
<comment type="subcellular location">
    <subcellularLocation>
        <location evidence="1">Cell envelope</location>
    </subcellularLocation>
</comment>
<dbReference type="InterPro" id="IPR014755">
    <property type="entry name" value="Cu-Rt/internalin_Ig-like"/>
</dbReference>
<sequence length="187" mass="18604">MSRLVRLGGGALIAMVALLVGASPAFAHAQFEGSDPADGASLATAPQTVTLTFSDTMRQGFNTVTVTGPDGVQYQAGEPTAQDTTVSVALNPLGPAGVYQIGYRVLSDDGHPITGRLGFTLTQPGTAAPATGSAAPVAPTTAPPVEAAPAPAAQTEESGGMPVWPWIVGAVVLVGAGVAVAMRLGRS</sequence>
<organism evidence="9 10">
    <name type="scientific">Pseudonocardia xishanensis</name>
    <dbReference type="NCBI Taxonomy" id="630995"/>
    <lineage>
        <taxon>Bacteria</taxon>
        <taxon>Bacillati</taxon>
        <taxon>Actinomycetota</taxon>
        <taxon>Actinomycetes</taxon>
        <taxon>Pseudonocardiales</taxon>
        <taxon>Pseudonocardiaceae</taxon>
        <taxon>Pseudonocardia</taxon>
    </lineage>
</organism>
<dbReference type="EMBL" id="BAABGT010000029">
    <property type="protein sequence ID" value="GAA4544726.1"/>
    <property type="molecule type" value="Genomic_DNA"/>
</dbReference>
<evidence type="ECO:0000256" key="3">
    <source>
        <dbReference type="ARBA" id="ARBA00022729"/>
    </source>
</evidence>
<evidence type="ECO:0000256" key="6">
    <source>
        <dbReference type="SAM" id="Phobius"/>
    </source>
</evidence>
<feature type="signal peptide" evidence="7">
    <location>
        <begin position="1"/>
        <end position="27"/>
    </location>
</feature>
<evidence type="ECO:0000256" key="7">
    <source>
        <dbReference type="SAM" id="SignalP"/>
    </source>
</evidence>
<proteinExistence type="predicted"/>
<dbReference type="Gene3D" id="2.60.40.1220">
    <property type="match status" value="1"/>
</dbReference>
<evidence type="ECO:0000256" key="2">
    <source>
        <dbReference type="ARBA" id="ARBA00022723"/>
    </source>
</evidence>
<gene>
    <name evidence="9" type="ORF">GCM10023175_23390</name>
</gene>
<name>A0ABP8RQ16_9PSEU</name>
<feature type="region of interest" description="Disordered" evidence="5">
    <location>
        <begin position="124"/>
        <end position="156"/>
    </location>
</feature>
<keyword evidence="10" id="KW-1185">Reference proteome</keyword>
<reference evidence="10" key="1">
    <citation type="journal article" date="2019" name="Int. J. Syst. Evol. Microbiol.">
        <title>The Global Catalogue of Microorganisms (GCM) 10K type strain sequencing project: providing services to taxonomists for standard genome sequencing and annotation.</title>
        <authorList>
            <consortium name="The Broad Institute Genomics Platform"/>
            <consortium name="The Broad Institute Genome Sequencing Center for Infectious Disease"/>
            <person name="Wu L."/>
            <person name="Ma J."/>
        </authorList>
    </citation>
    <scope>NUCLEOTIDE SEQUENCE [LARGE SCALE GENOMIC DNA]</scope>
    <source>
        <strain evidence="10">JCM 17906</strain>
    </source>
</reference>
<feature type="chain" id="PRO_5047402502" evidence="7">
    <location>
        <begin position="28"/>
        <end position="187"/>
    </location>
</feature>
<dbReference type="InterPro" id="IPR007348">
    <property type="entry name" value="CopC_dom"/>
</dbReference>
<evidence type="ECO:0000313" key="10">
    <source>
        <dbReference type="Proteomes" id="UP001501598"/>
    </source>
</evidence>
<keyword evidence="3 7" id="KW-0732">Signal</keyword>
<keyword evidence="4" id="KW-0186">Copper</keyword>
<dbReference type="Pfam" id="PF04234">
    <property type="entry name" value="CopC"/>
    <property type="match status" value="1"/>
</dbReference>
<dbReference type="SUPFAM" id="SSF81296">
    <property type="entry name" value="E set domains"/>
    <property type="match status" value="1"/>
</dbReference>
<feature type="transmembrane region" description="Helical" evidence="6">
    <location>
        <begin position="163"/>
        <end position="184"/>
    </location>
</feature>
<evidence type="ECO:0000313" key="9">
    <source>
        <dbReference type="EMBL" id="GAA4544726.1"/>
    </source>
</evidence>